<dbReference type="KEGG" id="gom:D7316_02644"/>
<proteinExistence type="predicted"/>
<feature type="domain" description="VOC" evidence="1">
    <location>
        <begin position="122"/>
        <end position="246"/>
    </location>
</feature>
<accession>A0A3G8JLT7</accession>
<dbReference type="InterPro" id="IPR041581">
    <property type="entry name" value="Glyoxalase_6"/>
</dbReference>
<dbReference type="PROSITE" id="PS51819">
    <property type="entry name" value="VOC"/>
    <property type="match status" value="2"/>
</dbReference>
<gene>
    <name evidence="2" type="ORF">D7316_02644</name>
</gene>
<dbReference type="Proteomes" id="UP000271469">
    <property type="component" value="Chromosome"/>
</dbReference>
<dbReference type="PANTHER" id="PTHR33993">
    <property type="entry name" value="GLYOXALASE-RELATED"/>
    <property type="match status" value="1"/>
</dbReference>
<dbReference type="PANTHER" id="PTHR33993:SF14">
    <property type="entry name" value="GB|AAF24581.1"/>
    <property type="match status" value="1"/>
</dbReference>
<dbReference type="AlphaFoldDB" id="A0A3G8JLT7"/>
<dbReference type="Gene3D" id="3.10.180.10">
    <property type="entry name" value="2,3-Dihydroxybiphenyl 1,2-Dioxygenase, domain 1"/>
    <property type="match status" value="2"/>
</dbReference>
<dbReference type="InterPro" id="IPR052164">
    <property type="entry name" value="Anthracycline_SecMetBiosynth"/>
</dbReference>
<dbReference type="InterPro" id="IPR037523">
    <property type="entry name" value="VOC_core"/>
</dbReference>
<dbReference type="SUPFAM" id="SSF54593">
    <property type="entry name" value="Glyoxalase/Bleomycin resistance protein/Dihydroxybiphenyl dioxygenase"/>
    <property type="match status" value="2"/>
</dbReference>
<dbReference type="EMBL" id="CP033972">
    <property type="protein sequence ID" value="AZG46044.1"/>
    <property type="molecule type" value="Genomic_DNA"/>
</dbReference>
<dbReference type="Pfam" id="PF18029">
    <property type="entry name" value="Glyoxalase_6"/>
    <property type="match status" value="1"/>
</dbReference>
<feature type="domain" description="VOC" evidence="1">
    <location>
        <begin position="1"/>
        <end position="110"/>
    </location>
</feature>
<evidence type="ECO:0000259" key="1">
    <source>
        <dbReference type="PROSITE" id="PS51819"/>
    </source>
</evidence>
<organism evidence="2 3">
    <name type="scientific">Gordonia insulae</name>
    <dbReference type="NCBI Taxonomy" id="2420509"/>
    <lineage>
        <taxon>Bacteria</taxon>
        <taxon>Bacillati</taxon>
        <taxon>Actinomycetota</taxon>
        <taxon>Actinomycetes</taxon>
        <taxon>Mycobacteriales</taxon>
        <taxon>Gordoniaceae</taxon>
        <taxon>Gordonia</taxon>
    </lineage>
</organism>
<dbReference type="InterPro" id="IPR004360">
    <property type="entry name" value="Glyas_Fos-R_dOase_dom"/>
</dbReference>
<sequence>MLLSSDDPGRLGRWYASVFEAPVPTDDGSGYPVLNLDGFYIMFDKRDDVSGPNPGGARAILNVEVDDPVATAARLDELGAEWVSPLADRDGSFFGCVKDPDGNFLQILRISDEFEAEMSNPTSAYSGFAVRDLDVTTEFYRDVLGMRVLRFAMGVLGIRINRQTTVLAYPKPDHRPAGYTMLNIPVDDLEKTIDDLAARGVEFLRYDGFDQDDRAIARGDGSGDGNGPDIAWFTDPSGNVISVHSK</sequence>
<protein>
    <recommendedName>
        <fullName evidence="1">VOC domain-containing protein</fullName>
    </recommendedName>
</protein>
<evidence type="ECO:0000313" key="2">
    <source>
        <dbReference type="EMBL" id="AZG46044.1"/>
    </source>
</evidence>
<dbReference type="InterPro" id="IPR029068">
    <property type="entry name" value="Glyas_Bleomycin-R_OHBP_Dase"/>
</dbReference>
<reference evidence="2 3" key="1">
    <citation type="submission" date="2018-11" db="EMBL/GenBank/DDBJ databases">
        <title>Gordonia insulae sp. nov., isolated from an island soil.</title>
        <authorList>
            <person name="Kim Y.S."/>
            <person name="Kim S.B."/>
        </authorList>
    </citation>
    <scope>NUCLEOTIDE SEQUENCE [LARGE SCALE GENOMIC DNA]</scope>
    <source>
        <strain evidence="2 3">MMS17-SY073</strain>
    </source>
</reference>
<name>A0A3G8JLT7_9ACTN</name>
<dbReference type="Pfam" id="PF00903">
    <property type="entry name" value="Glyoxalase"/>
    <property type="match status" value="1"/>
</dbReference>
<keyword evidence="3" id="KW-1185">Reference proteome</keyword>
<evidence type="ECO:0000313" key="3">
    <source>
        <dbReference type="Proteomes" id="UP000271469"/>
    </source>
</evidence>